<keyword evidence="3" id="KW-1185">Reference proteome</keyword>
<comment type="caution">
    <text evidence="2">The sequence shown here is derived from an EMBL/GenBank/DDBJ whole genome shotgun (WGS) entry which is preliminary data.</text>
</comment>
<proteinExistence type="predicted"/>
<dbReference type="Proteomes" id="UP001523262">
    <property type="component" value="Unassembled WGS sequence"/>
</dbReference>
<dbReference type="EMBL" id="JAMQCR010000001">
    <property type="protein sequence ID" value="MCM2532660.1"/>
    <property type="molecule type" value="Genomic_DNA"/>
</dbReference>
<accession>A0ABT0WAY3</accession>
<organism evidence="2 3">
    <name type="scientific">Neobacillus pocheonensis</name>
    <dbReference type="NCBI Taxonomy" id="363869"/>
    <lineage>
        <taxon>Bacteria</taxon>
        <taxon>Bacillati</taxon>
        <taxon>Bacillota</taxon>
        <taxon>Bacilli</taxon>
        <taxon>Bacillales</taxon>
        <taxon>Bacillaceae</taxon>
        <taxon>Neobacillus</taxon>
    </lineage>
</organism>
<evidence type="ECO:0000313" key="2">
    <source>
        <dbReference type="EMBL" id="MCM2532660.1"/>
    </source>
</evidence>
<protein>
    <submittedName>
        <fullName evidence="2">Uncharacterized protein</fullName>
    </submittedName>
</protein>
<evidence type="ECO:0000313" key="3">
    <source>
        <dbReference type="Proteomes" id="UP001523262"/>
    </source>
</evidence>
<gene>
    <name evidence="2" type="ORF">NDK43_10025</name>
</gene>
<sequence>MLLKSNDSLITGEMLINYYELNKKKKEIELEMNELKDIFQRYFDQLIGLNNKGEMTINGYKLQRQIRKTEKYNEEVLIQRLEELQMNDLIKVVKMPDDLKIKSALNLGLLSEKNLEGCIKTTYSPAISVKTLTPR</sequence>
<evidence type="ECO:0000256" key="1">
    <source>
        <dbReference type="SAM" id="Coils"/>
    </source>
</evidence>
<feature type="coiled-coil region" evidence="1">
    <location>
        <begin position="18"/>
        <end position="45"/>
    </location>
</feature>
<keyword evidence="1" id="KW-0175">Coiled coil</keyword>
<name>A0ABT0WAY3_9BACI</name>
<reference evidence="2 3" key="1">
    <citation type="submission" date="2022-06" db="EMBL/GenBank/DDBJ databases">
        <authorList>
            <person name="Jeon C.O."/>
        </authorList>
    </citation>
    <scope>NUCLEOTIDE SEQUENCE [LARGE SCALE GENOMIC DNA]</scope>
    <source>
        <strain evidence="2 3">KCTC 13943</strain>
    </source>
</reference>